<organism evidence="3 4">
    <name type="scientific">Halomonas piscis</name>
    <dbReference type="NCBI Taxonomy" id="3031727"/>
    <lineage>
        <taxon>Bacteria</taxon>
        <taxon>Pseudomonadati</taxon>
        <taxon>Pseudomonadota</taxon>
        <taxon>Gammaproteobacteria</taxon>
        <taxon>Oceanospirillales</taxon>
        <taxon>Halomonadaceae</taxon>
        <taxon>Halomonas</taxon>
    </lineage>
</organism>
<evidence type="ECO:0000259" key="2">
    <source>
        <dbReference type="Pfam" id="PF04326"/>
    </source>
</evidence>
<proteinExistence type="predicted"/>
<feature type="region of interest" description="Disordered" evidence="1">
    <location>
        <begin position="521"/>
        <end position="597"/>
    </location>
</feature>
<dbReference type="InterPro" id="IPR038475">
    <property type="entry name" value="RecG_C_sf"/>
</dbReference>
<dbReference type="InterPro" id="IPR038461">
    <property type="entry name" value="Schlafen_AlbA_2_dom_sf"/>
</dbReference>
<gene>
    <name evidence="3" type="ORF">P1P91_00485</name>
</gene>
<dbReference type="RefSeq" id="WP_311883781.1">
    <property type="nucleotide sequence ID" value="NZ_CP119391.1"/>
</dbReference>
<dbReference type="EMBL" id="CP119391">
    <property type="protein sequence ID" value="WNK20207.1"/>
    <property type="molecule type" value="Genomic_DNA"/>
</dbReference>
<reference evidence="3 4" key="1">
    <citation type="submission" date="2023-03" db="EMBL/GenBank/DDBJ databases">
        <title>Halomonas sp. nov., isolated from Korean tranditional fermented seafood 'Jeotgal'.</title>
        <authorList>
            <person name="Kim B."/>
            <person name="Shin N.-R."/>
        </authorList>
    </citation>
    <scope>NUCLEOTIDE SEQUENCE [LARGE SCALE GENOMIC DNA]</scope>
    <source>
        <strain evidence="3 4">SG2L-4</strain>
    </source>
</reference>
<sequence>MLDIATLEDIAALQESTDVECKLAQGRDGKGALPKDFWPTYSAFANTRGGDVFLGVREKAGGRFELAGLDNPQKLVDELWTGLNNAQKVSCNLLDEHSLKVLEIDGEAVVHIHVPAAARKQKPVYLKGNPLTGTYRRFNSTDHRLAEESVRRMLAEQIEDSRDDQILPGFGWDDINPQSLTIYRQMLKDAKPGHPFLEHDDFHLLKKLKGWRRDRQTGEEGLTLAGLLMFGVWDAIQEAAPHYFVDYQERPEAKTELRWVDRLVPDGSWSGNLFDFYRIVYHKLTNPETLKVPFRLKSGQRRDDTPVHEAIREALVNTLIHADFTGRVSVLVVKRPDMLGLRNPGNMRIPLDRAVRGGESDCRNRIMHQMFLMIGLGERAGSGIPKIYSGWDWRHWRRPALYEVDEPPQTLLELRMLELMPEEIQQQLTDRFGDAYSTLSRLERLILATAATEQVVSHGRISEITTEHAHDITQVLQSLVKQGMLESNGQHGRAVVYHLPGANMPTPEQVFGVSMEAQPSALPTSKNQHAASFGGKTNDSGGKVSCSGGKQNYSGDKTSFSGGKQNYSGGKESYSGDSMDTGNGNHTSTRPGATDRRDEMGRLLSPELDAPAIHDLTTLAHDFYARLEAIALPSATSKRLQPAVMRSIIYQLCDGQYVTRACLARLLNRTADTLRHQHLRQMIEDGSLRPAFPQTPNDKRQAYIAIASEKQKPEGGTE</sequence>
<feature type="compositionally biased region" description="Polar residues" evidence="1">
    <location>
        <begin position="548"/>
        <end position="568"/>
    </location>
</feature>
<protein>
    <submittedName>
        <fullName evidence="3">DNA binding domain-containing protein</fullName>
    </submittedName>
</protein>
<name>A0ABY9YZE3_9GAMM</name>
<evidence type="ECO:0000313" key="4">
    <source>
        <dbReference type="Proteomes" id="UP001301869"/>
    </source>
</evidence>
<feature type="compositionally biased region" description="Polar residues" evidence="1">
    <location>
        <begin position="575"/>
        <end position="591"/>
    </location>
</feature>
<keyword evidence="4" id="KW-1185">Reference proteome</keyword>
<dbReference type="Gene3D" id="3.30.950.30">
    <property type="entry name" value="Schlafen, AAA domain"/>
    <property type="match status" value="1"/>
</dbReference>
<dbReference type="PANTHER" id="PTHR30595">
    <property type="entry name" value="GLPR-RELATED TRANSCRIPTIONAL REPRESSOR"/>
    <property type="match status" value="1"/>
</dbReference>
<dbReference type="Proteomes" id="UP001301869">
    <property type="component" value="Chromosome"/>
</dbReference>
<dbReference type="Pfam" id="PF04326">
    <property type="entry name" value="SLFN_AlbA_2"/>
    <property type="match status" value="1"/>
</dbReference>
<dbReference type="PANTHER" id="PTHR30595:SF6">
    <property type="entry name" value="SCHLAFEN ALBA-2 DOMAIN-CONTAINING PROTEIN"/>
    <property type="match status" value="1"/>
</dbReference>
<feature type="compositionally biased region" description="Polar residues" evidence="1">
    <location>
        <begin position="521"/>
        <end position="540"/>
    </location>
</feature>
<evidence type="ECO:0000256" key="1">
    <source>
        <dbReference type="SAM" id="MobiDB-lite"/>
    </source>
</evidence>
<dbReference type="Gene3D" id="3.30.565.60">
    <property type="match status" value="1"/>
</dbReference>
<dbReference type="InterPro" id="IPR007421">
    <property type="entry name" value="Schlafen_AlbA_2_dom"/>
</dbReference>
<accession>A0ABY9YZE3</accession>
<feature type="domain" description="Schlafen AlbA-2" evidence="2">
    <location>
        <begin position="15"/>
        <end position="143"/>
    </location>
</feature>
<evidence type="ECO:0000313" key="3">
    <source>
        <dbReference type="EMBL" id="WNK20207.1"/>
    </source>
</evidence>